<dbReference type="Proteomes" id="UP000789405">
    <property type="component" value="Unassembled WGS sequence"/>
</dbReference>
<sequence>KLFDRIEINIAGSLSITSQNNRYIVVAMEYLTKWLEARVLEKADTENVTAFTLKNIIF</sequence>
<dbReference type="InterPro" id="IPR036397">
    <property type="entry name" value="RNaseH_sf"/>
</dbReference>
<dbReference type="InterPro" id="IPR012337">
    <property type="entry name" value="RNaseH-like_sf"/>
</dbReference>
<organism evidence="1 2">
    <name type="scientific">Dentiscutata erythropus</name>
    <dbReference type="NCBI Taxonomy" id="1348616"/>
    <lineage>
        <taxon>Eukaryota</taxon>
        <taxon>Fungi</taxon>
        <taxon>Fungi incertae sedis</taxon>
        <taxon>Mucoromycota</taxon>
        <taxon>Glomeromycotina</taxon>
        <taxon>Glomeromycetes</taxon>
        <taxon>Diversisporales</taxon>
        <taxon>Gigasporaceae</taxon>
        <taxon>Dentiscutata</taxon>
    </lineage>
</organism>
<dbReference type="EMBL" id="CAJVPY010016272">
    <property type="protein sequence ID" value="CAG8756244.1"/>
    <property type="molecule type" value="Genomic_DNA"/>
</dbReference>
<evidence type="ECO:0000313" key="2">
    <source>
        <dbReference type="Proteomes" id="UP000789405"/>
    </source>
</evidence>
<dbReference type="Gene3D" id="3.30.420.10">
    <property type="entry name" value="Ribonuclease H-like superfamily/Ribonuclease H"/>
    <property type="match status" value="1"/>
</dbReference>
<comment type="caution">
    <text evidence="1">The sequence shown here is derived from an EMBL/GenBank/DDBJ whole genome shotgun (WGS) entry which is preliminary data.</text>
</comment>
<gene>
    <name evidence="1" type="ORF">DERYTH_LOCUS17357</name>
</gene>
<evidence type="ECO:0000313" key="1">
    <source>
        <dbReference type="EMBL" id="CAG8756244.1"/>
    </source>
</evidence>
<reference evidence="1" key="1">
    <citation type="submission" date="2021-06" db="EMBL/GenBank/DDBJ databases">
        <authorList>
            <person name="Kallberg Y."/>
            <person name="Tangrot J."/>
            <person name="Rosling A."/>
        </authorList>
    </citation>
    <scope>NUCLEOTIDE SEQUENCE</scope>
    <source>
        <strain evidence="1">MA453B</strain>
    </source>
</reference>
<name>A0A9N9J0F7_9GLOM</name>
<keyword evidence="2" id="KW-1185">Reference proteome</keyword>
<dbReference type="GO" id="GO:0003676">
    <property type="term" value="F:nucleic acid binding"/>
    <property type="evidence" value="ECO:0007669"/>
    <property type="project" value="InterPro"/>
</dbReference>
<dbReference type="OrthoDB" id="2430298at2759"/>
<dbReference type="SUPFAM" id="SSF53098">
    <property type="entry name" value="Ribonuclease H-like"/>
    <property type="match status" value="1"/>
</dbReference>
<dbReference type="AlphaFoldDB" id="A0A9N9J0F7"/>
<proteinExistence type="predicted"/>
<protein>
    <submittedName>
        <fullName evidence="1">7795_t:CDS:1</fullName>
    </submittedName>
</protein>
<feature type="non-terminal residue" evidence="1">
    <location>
        <position position="1"/>
    </location>
</feature>
<accession>A0A9N9J0F7</accession>